<keyword evidence="1" id="KW-1185">Reference proteome</keyword>
<dbReference type="AlphaFoldDB" id="A0A915I8Q4"/>
<dbReference type="Proteomes" id="UP000887565">
    <property type="component" value="Unplaced"/>
</dbReference>
<proteinExistence type="predicted"/>
<evidence type="ECO:0000313" key="1">
    <source>
        <dbReference type="Proteomes" id="UP000887565"/>
    </source>
</evidence>
<sequence>MRRKYSKKVDQGPLMCAPKDFQVFEFLIALEAAKSSQALKFRPNSKVKNPRIFVANNGRRSVTIGNSQRQSMAVADF</sequence>
<name>A0A915I8Q4_ROMCU</name>
<dbReference type="WBParaSite" id="nRc.2.0.1.t10143-RA">
    <property type="protein sequence ID" value="nRc.2.0.1.t10143-RA"/>
    <property type="gene ID" value="nRc.2.0.1.g10143"/>
</dbReference>
<organism evidence="1 2">
    <name type="scientific">Romanomermis culicivorax</name>
    <name type="common">Nematode worm</name>
    <dbReference type="NCBI Taxonomy" id="13658"/>
    <lineage>
        <taxon>Eukaryota</taxon>
        <taxon>Metazoa</taxon>
        <taxon>Ecdysozoa</taxon>
        <taxon>Nematoda</taxon>
        <taxon>Enoplea</taxon>
        <taxon>Dorylaimia</taxon>
        <taxon>Mermithida</taxon>
        <taxon>Mermithoidea</taxon>
        <taxon>Mermithidae</taxon>
        <taxon>Romanomermis</taxon>
    </lineage>
</organism>
<evidence type="ECO:0000313" key="2">
    <source>
        <dbReference type="WBParaSite" id="nRc.2.0.1.t10143-RA"/>
    </source>
</evidence>
<reference evidence="2" key="1">
    <citation type="submission" date="2022-11" db="UniProtKB">
        <authorList>
            <consortium name="WormBaseParasite"/>
        </authorList>
    </citation>
    <scope>IDENTIFICATION</scope>
</reference>
<accession>A0A915I8Q4</accession>
<protein>
    <submittedName>
        <fullName evidence="2">Uncharacterized protein</fullName>
    </submittedName>
</protein>